<dbReference type="InterPro" id="IPR024702">
    <property type="entry name" value="Uncharacterised_YmfJ"/>
</dbReference>
<evidence type="ECO:0000313" key="2">
    <source>
        <dbReference type="Proteomes" id="UP000441717"/>
    </source>
</evidence>
<dbReference type="EMBL" id="WHYR01000016">
    <property type="protein sequence ID" value="MQL52121.1"/>
    <property type="molecule type" value="Genomic_DNA"/>
</dbReference>
<dbReference type="AlphaFoldDB" id="A0A6N7IQC5"/>
<comment type="caution">
    <text evidence="1">The sequence shown here is derived from an EMBL/GenBank/DDBJ whole genome shotgun (WGS) entry which is preliminary data.</text>
</comment>
<dbReference type="Pfam" id="PF11588">
    <property type="entry name" value="DUF3243"/>
    <property type="match status" value="1"/>
</dbReference>
<gene>
    <name evidence="1" type="ORF">GFC01_07520</name>
</gene>
<accession>A0A6N7IQC5</accession>
<dbReference type="Gene3D" id="1.10.760.20">
    <property type="entry name" value="Protein of unknown function DUF3243"/>
    <property type="match status" value="1"/>
</dbReference>
<reference evidence="1 2" key="1">
    <citation type="submission" date="2019-10" db="EMBL/GenBank/DDBJ databases">
        <title>Comparative genomics of sulfur disproportionating microorganisms.</title>
        <authorList>
            <person name="Ward L.M."/>
            <person name="Bertran E."/>
            <person name="Johnston D."/>
        </authorList>
    </citation>
    <scope>NUCLEOTIDE SEQUENCE [LARGE SCALE GENOMIC DNA]</scope>
    <source>
        <strain evidence="1 2">DSM 14055</strain>
    </source>
</reference>
<evidence type="ECO:0000313" key="1">
    <source>
        <dbReference type="EMBL" id="MQL52121.1"/>
    </source>
</evidence>
<dbReference type="Proteomes" id="UP000441717">
    <property type="component" value="Unassembled WGS sequence"/>
</dbReference>
<dbReference type="PIRSF" id="PIRSF004764">
    <property type="entry name" value="YmfJ"/>
    <property type="match status" value="1"/>
</dbReference>
<keyword evidence="2" id="KW-1185">Reference proteome</keyword>
<dbReference type="InterPro" id="IPR038292">
    <property type="entry name" value="YmfJ/YflH_sf"/>
</dbReference>
<dbReference type="OrthoDB" id="2382009at2"/>
<proteinExistence type="predicted"/>
<sequence>MKGAVELDIRQVSTDWENWKRFLGQAVEFAEELGVSRDRIVSLAHQAGQVLADNVAPANPEQKVLKELWTVADQQEKQALANLMTKLVSQRPGNYAAF</sequence>
<dbReference type="InterPro" id="IPR021637">
    <property type="entry name" value="DUF3243"/>
</dbReference>
<protein>
    <submittedName>
        <fullName evidence="1">DUF3243 family protein</fullName>
    </submittedName>
</protein>
<name>A0A6N7IQC5_9FIRM</name>
<organism evidence="1 2">
    <name type="scientific">Desulfofundulus thermobenzoicus</name>
    <dbReference type="NCBI Taxonomy" id="29376"/>
    <lineage>
        <taxon>Bacteria</taxon>
        <taxon>Bacillati</taxon>
        <taxon>Bacillota</taxon>
        <taxon>Clostridia</taxon>
        <taxon>Eubacteriales</taxon>
        <taxon>Peptococcaceae</taxon>
        <taxon>Desulfofundulus</taxon>
    </lineage>
</organism>